<comment type="caution">
    <text evidence="3">The sequence shown here is derived from an EMBL/GenBank/DDBJ whole genome shotgun (WGS) entry which is preliminary data.</text>
</comment>
<dbReference type="EMBL" id="JBFTWV010000105">
    <property type="protein sequence ID" value="KAL2787016.1"/>
    <property type="molecule type" value="Genomic_DNA"/>
</dbReference>
<proteinExistence type="predicted"/>
<keyword evidence="1" id="KW-0175">Coiled coil</keyword>
<dbReference type="Proteomes" id="UP001610563">
    <property type="component" value="Unassembled WGS sequence"/>
</dbReference>
<evidence type="ECO:0000313" key="3">
    <source>
        <dbReference type="EMBL" id="KAL2787016.1"/>
    </source>
</evidence>
<feature type="compositionally biased region" description="Basic and acidic residues" evidence="2">
    <location>
        <begin position="1"/>
        <end position="12"/>
    </location>
</feature>
<evidence type="ECO:0000256" key="2">
    <source>
        <dbReference type="SAM" id="MobiDB-lite"/>
    </source>
</evidence>
<gene>
    <name evidence="3" type="ORF">BJX66DRAFT_19233</name>
</gene>
<evidence type="ECO:0000256" key="1">
    <source>
        <dbReference type="SAM" id="Coils"/>
    </source>
</evidence>
<name>A0ABR4FUV8_9EURO</name>
<feature type="region of interest" description="Disordered" evidence="2">
    <location>
        <begin position="1"/>
        <end position="24"/>
    </location>
</feature>
<sequence length="107" mass="12502">MAQTQELKRQENARAQAKCRSRQKSLQIAQENELKAKQEKRANLAMELAERNRQNKDSERKLLQARAMIASQRTEIEASQREDNDLKIQIQSLRLQEKFRMASCSSN</sequence>
<feature type="coiled-coil region" evidence="1">
    <location>
        <begin position="34"/>
        <end position="96"/>
    </location>
</feature>
<reference evidence="3 4" key="1">
    <citation type="submission" date="2024-07" db="EMBL/GenBank/DDBJ databases">
        <title>Section-level genome sequencing and comparative genomics of Aspergillus sections Usti and Cavernicolus.</title>
        <authorList>
            <consortium name="Lawrence Berkeley National Laboratory"/>
            <person name="Nybo J.L."/>
            <person name="Vesth T.C."/>
            <person name="Theobald S."/>
            <person name="Frisvad J.C."/>
            <person name="Larsen T.O."/>
            <person name="Kjaerboelling I."/>
            <person name="Rothschild-Mancinelli K."/>
            <person name="Lyhne E.K."/>
            <person name="Kogle M.E."/>
            <person name="Barry K."/>
            <person name="Clum A."/>
            <person name="Na H."/>
            <person name="Ledsgaard L."/>
            <person name="Lin J."/>
            <person name="Lipzen A."/>
            <person name="Kuo A."/>
            <person name="Riley R."/>
            <person name="Mondo S."/>
            <person name="Labutti K."/>
            <person name="Haridas S."/>
            <person name="Pangalinan J."/>
            <person name="Salamov A.A."/>
            <person name="Simmons B.A."/>
            <person name="Magnuson J.K."/>
            <person name="Chen J."/>
            <person name="Drula E."/>
            <person name="Henrissat B."/>
            <person name="Wiebenga A."/>
            <person name="Lubbers R.J."/>
            <person name="Gomes A.C."/>
            <person name="Makela M.R."/>
            <person name="Stajich J."/>
            <person name="Grigoriev I.V."/>
            <person name="Mortensen U.H."/>
            <person name="De Vries R.P."/>
            <person name="Baker S.E."/>
            <person name="Andersen M.R."/>
        </authorList>
    </citation>
    <scope>NUCLEOTIDE SEQUENCE [LARGE SCALE GENOMIC DNA]</scope>
    <source>
        <strain evidence="3 4">CBS 209.92</strain>
    </source>
</reference>
<protein>
    <submittedName>
        <fullName evidence="3">Uncharacterized protein</fullName>
    </submittedName>
</protein>
<keyword evidence="4" id="KW-1185">Reference proteome</keyword>
<accession>A0ABR4FUV8</accession>
<evidence type="ECO:0000313" key="4">
    <source>
        <dbReference type="Proteomes" id="UP001610563"/>
    </source>
</evidence>
<organism evidence="3 4">
    <name type="scientific">Aspergillus keveii</name>
    <dbReference type="NCBI Taxonomy" id="714993"/>
    <lineage>
        <taxon>Eukaryota</taxon>
        <taxon>Fungi</taxon>
        <taxon>Dikarya</taxon>
        <taxon>Ascomycota</taxon>
        <taxon>Pezizomycotina</taxon>
        <taxon>Eurotiomycetes</taxon>
        <taxon>Eurotiomycetidae</taxon>
        <taxon>Eurotiales</taxon>
        <taxon>Aspergillaceae</taxon>
        <taxon>Aspergillus</taxon>
        <taxon>Aspergillus subgen. Nidulantes</taxon>
    </lineage>
</organism>